<evidence type="ECO:0000259" key="5">
    <source>
        <dbReference type="Pfam" id="PF00117"/>
    </source>
</evidence>
<evidence type="ECO:0000256" key="1">
    <source>
        <dbReference type="ARBA" id="ARBA00012266"/>
    </source>
</evidence>
<dbReference type="InterPro" id="IPR015890">
    <property type="entry name" value="Chorismate_C"/>
</dbReference>
<keyword evidence="7" id="KW-0614">Plasmid</keyword>
<dbReference type="RefSeq" id="WP_369228608.1">
    <property type="nucleotide sequence ID" value="NZ_CP163442.1"/>
</dbReference>
<dbReference type="InterPro" id="IPR019999">
    <property type="entry name" value="Anth_synth_I-like"/>
</dbReference>
<dbReference type="InterPro" id="IPR017926">
    <property type="entry name" value="GATASE"/>
</dbReference>
<dbReference type="CDD" id="cd01743">
    <property type="entry name" value="GATase1_Anthranilate_Synthase"/>
    <property type="match status" value="1"/>
</dbReference>
<evidence type="ECO:0000259" key="6">
    <source>
        <dbReference type="Pfam" id="PF00425"/>
    </source>
</evidence>
<evidence type="ECO:0000256" key="3">
    <source>
        <dbReference type="ARBA" id="ARBA00023239"/>
    </source>
</evidence>
<organism evidence="7">
    <name type="scientific">Streptomyces sp. R39</name>
    <dbReference type="NCBI Taxonomy" id="3238631"/>
    <lineage>
        <taxon>Bacteria</taxon>
        <taxon>Bacillati</taxon>
        <taxon>Actinomycetota</taxon>
        <taxon>Actinomycetes</taxon>
        <taxon>Kitasatosporales</taxon>
        <taxon>Streptomycetaceae</taxon>
        <taxon>Streptomyces</taxon>
    </lineage>
</organism>
<dbReference type="AlphaFoldDB" id="A0AB39R2K6"/>
<accession>A0AB39R2K6</accession>
<dbReference type="EC" id="4.1.3.27" evidence="1"/>
<dbReference type="Pfam" id="PF00425">
    <property type="entry name" value="Chorismate_bind"/>
    <property type="match status" value="1"/>
</dbReference>
<geneLocation type="plasmid" evidence="7">
    <name>unnamed1</name>
</geneLocation>
<dbReference type="GO" id="GO:0000162">
    <property type="term" value="P:L-tryptophan biosynthetic process"/>
    <property type="evidence" value="ECO:0007669"/>
    <property type="project" value="TreeGrafter"/>
</dbReference>
<evidence type="ECO:0000313" key="7">
    <source>
        <dbReference type="EMBL" id="XDQ50083.1"/>
    </source>
</evidence>
<dbReference type="Gene3D" id="3.40.50.880">
    <property type="match status" value="1"/>
</dbReference>
<dbReference type="InterPro" id="IPR006221">
    <property type="entry name" value="TrpG/PapA_dom"/>
</dbReference>
<name>A0AB39R2K6_9ACTN</name>
<dbReference type="PRINTS" id="PR00096">
    <property type="entry name" value="GATASE"/>
</dbReference>
<feature type="domain" description="Chorismate-utilising enzyme C-terminal" evidence="6">
    <location>
        <begin position="120"/>
        <end position="379"/>
    </location>
</feature>
<evidence type="ECO:0000256" key="4">
    <source>
        <dbReference type="ARBA" id="ARBA00047683"/>
    </source>
</evidence>
<dbReference type="InterPro" id="IPR005801">
    <property type="entry name" value="ADC_synthase"/>
</dbReference>
<gene>
    <name evidence="7" type="ORF">AB5J52_49175</name>
</gene>
<sequence length="625" mass="68826">MAEDLLTQVLRGQASAYALLHRPSSMGSTLEVLLGDVHAVDTIAEIPLLETTSVSGAGHEVLTIIPYLQIRERGFAAPDDGAPLLVMPIAAQEGLPLAETLHRLPDSAVDLVNGRFEPDDEHYARIVRQVIEEDIGHGEGSNFVIKRSFMAEIPRYSRHSALSFFRRLLERESGAYWTYLVHTGNRTFVGASPERHVSLHGNTAMMNPVSGTYRYPASGATLPGVLAFLADRKEADELYMVLDEELKMMARVCDTGLRVVGPYLKEMARLAHTEYFIEGRTTREVHEILRETLFAPTVTGSPLENAAKVIARYEAEGRGYYSGVLALIGRDDQGSRTLDSTIIIRTADIDAAGRIRIGTGATLVRNSIPDSEVAETRAKVASLLAALQAGRGPLFANHSEVREALARRNDTIAGFWLGTDSRSEHMVPGLAGRSVLVVDAEDTFTSMIDHQLRSMGLEVTVRRFDEPYCFDRYDLVVMGPGPGDPCNTDDPKILRLQRDINTLLSERRPFLAVCLSHQVLSTLLGLSVVRRAMPAQGVQKEINLFGQCERVGFYNSFTALCDEDKLSHPQLGVVQFSRDEGSSEIHALRGRGFASMQFHAESVLTEDGLRIVSELLTELLTAARE</sequence>
<reference evidence="7" key="1">
    <citation type="submission" date="2024-07" db="EMBL/GenBank/DDBJ databases">
        <authorList>
            <person name="Yu S.T."/>
        </authorList>
    </citation>
    <scope>NUCLEOTIDE SEQUENCE</scope>
    <source>
        <strain evidence="7">R39</strain>
        <plasmid evidence="7">unnamed1</plasmid>
    </source>
</reference>
<dbReference type="SUPFAM" id="SSF56322">
    <property type="entry name" value="ADC synthase"/>
    <property type="match status" value="1"/>
</dbReference>
<keyword evidence="3" id="KW-0456">Lyase</keyword>
<protein>
    <recommendedName>
        <fullName evidence="1">anthranilate synthase</fullName>
        <ecNumber evidence="1">4.1.3.27</ecNumber>
    </recommendedName>
</protein>
<dbReference type="Pfam" id="PF00117">
    <property type="entry name" value="GATase"/>
    <property type="match status" value="1"/>
</dbReference>
<dbReference type="InterPro" id="IPR029062">
    <property type="entry name" value="Class_I_gatase-like"/>
</dbReference>
<dbReference type="GO" id="GO:0004049">
    <property type="term" value="F:anthranilate synthase activity"/>
    <property type="evidence" value="ECO:0007669"/>
    <property type="project" value="UniProtKB-EC"/>
</dbReference>
<dbReference type="Gene3D" id="3.60.120.10">
    <property type="entry name" value="Anthranilate synthase"/>
    <property type="match status" value="1"/>
</dbReference>
<dbReference type="SUPFAM" id="SSF52317">
    <property type="entry name" value="Class I glutamine amidotransferase-like"/>
    <property type="match status" value="1"/>
</dbReference>
<evidence type="ECO:0000256" key="2">
    <source>
        <dbReference type="ARBA" id="ARBA00022962"/>
    </source>
</evidence>
<feature type="domain" description="Glutamine amidotransferase" evidence="5">
    <location>
        <begin position="436"/>
        <end position="615"/>
    </location>
</feature>
<dbReference type="PROSITE" id="PS51273">
    <property type="entry name" value="GATASE_TYPE_1"/>
    <property type="match status" value="1"/>
</dbReference>
<dbReference type="PANTHER" id="PTHR11236">
    <property type="entry name" value="AMINOBENZOATE/ANTHRANILATE SYNTHASE"/>
    <property type="match status" value="1"/>
</dbReference>
<proteinExistence type="predicted"/>
<dbReference type="PANTHER" id="PTHR11236:SF49">
    <property type="entry name" value="ANTHRANILATE SYNTHASE COMPONENT 1"/>
    <property type="match status" value="1"/>
</dbReference>
<comment type="catalytic activity">
    <reaction evidence="4">
        <text>chorismate + L-glutamine = anthranilate + pyruvate + L-glutamate + H(+)</text>
        <dbReference type="Rhea" id="RHEA:21732"/>
        <dbReference type="ChEBI" id="CHEBI:15361"/>
        <dbReference type="ChEBI" id="CHEBI:15378"/>
        <dbReference type="ChEBI" id="CHEBI:16567"/>
        <dbReference type="ChEBI" id="CHEBI:29748"/>
        <dbReference type="ChEBI" id="CHEBI:29985"/>
        <dbReference type="ChEBI" id="CHEBI:58359"/>
        <dbReference type="EC" id="4.1.3.27"/>
    </reaction>
</comment>
<keyword evidence="2" id="KW-0315">Glutamine amidotransferase</keyword>
<dbReference type="EMBL" id="CP163442">
    <property type="protein sequence ID" value="XDQ50083.1"/>
    <property type="molecule type" value="Genomic_DNA"/>
</dbReference>
<dbReference type="PRINTS" id="PR00097">
    <property type="entry name" value="ANTSNTHASEII"/>
</dbReference>